<gene>
    <name evidence="6" type="ORF">GXW74_10725</name>
</gene>
<dbReference type="SUPFAM" id="SSF46785">
    <property type="entry name" value="Winged helix' DNA-binding domain"/>
    <property type="match status" value="1"/>
</dbReference>
<dbReference type="SMART" id="SM00344">
    <property type="entry name" value="HTH_ASNC"/>
    <property type="match status" value="1"/>
</dbReference>
<proteinExistence type="predicted"/>
<dbReference type="InterPro" id="IPR011008">
    <property type="entry name" value="Dimeric_a/b-barrel"/>
</dbReference>
<dbReference type="InterPro" id="IPR036390">
    <property type="entry name" value="WH_DNA-bd_sf"/>
</dbReference>
<dbReference type="AlphaFoldDB" id="A0A9X9XB75"/>
<dbReference type="InterPro" id="IPR036388">
    <property type="entry name" value="WH-like_DNA-bd_sf"/>
</dbReference>
<evidence type="ECO:0000313" key="6">
    <source>
        <dbReference type="EMBL" id="MBR0680961.1"/>
    </source>
</evidence>
<dbReference type="InterPro" id="IPR019888">
    <property type="entry name" value="Tscrpt_reg_AsnC-like"/>
</dbReference>
<dbReference type="PANTHER" id="PTHR30154">
    <property type="entry name" value="LEUCINE-RESPONSIVE REGULATORY PROTEIN"/>
    <property type="match status" value="1"/>
</dbReference>
<dbReference type="GO" id="GO:0006355">
    <property type="term" value="P:regulation of DNA-templated transcription"/>
    <property type="evidence" value="ECO:0007669"/>
    <property type="project" value="UniProtKB-ARBA"/>
</dbReference>
<evidence type="ECO:0000313" key="7">
    <source>
        <dbReference type="Proteomes" id="UP001138709"/>
    </source>
</evidence>
<feature type="region of interest" description="Disordered" evidence="4">
    <location>
        <begin position="164"/>
        <end position="191"/>
    </location>
</feature>
<dbReference type="GO" id="GO:0005829">
    <property type="term" value="C:cytosol"/>
    <property type="evidence" value="ECO:0007669"/>
    <property type="project" value="TreeGrafter"/>
</dbReference>
<dbReference type="RefSeq" id="WP_211846486.1">
    <property type="nucleotide sequence ID" value="NZ_JAAEDL010000008.1"/>
</dbReference>
<dbReference type="GO" id="GO:0043565">
    <property type="term" value="F:sequence-specific DNA binding"/>
    <property type="evidence" value="ECO:0007669"/>
    <property type="project" value="InterPro"/>
</dbReference>
<dbReference type="GO" id="GO:0043200">
    <property type="term" value="P:response to amino acid"/>
    <property type="evidence" value="ECO:0007669"/>
    <property type="project" value="TreeGrafter"/>
</dbReference>
<comment type="caution">
    <text evidence="6">The sequence shown here is derived from an EMBL/GenBank/DDBJ whole genome shotgun (WGS) entry which is preliminary data.</text>
</comment>
<dbReference type="Proteomes" id="UP001138709">
    <property type="component" value="Unassembled WGS sequence"/>
</dbReference>
<dbReference type="Gene3D" id="3.30.70.920">
    <property type="match status" value="1"/>
</dbReference>
<dbReference type="InterPro" id="IPR019887">
    <property type="entry name" value="Tscrpt_reg_AsnC/Lrp_C"/>
</dbReference>
<sequence>MNSTRDLTKASRLDETDRAILSMLARNSRHSAREIARRLGISVGVVLDRMSRLQQDGVVRGYRVEVDPEAVGYPLTVTLGIQLDGKASVEEAMAALIAIPEVHVVHWVTSHFDMIATLCIDDLTRFQTILMQQIRAIPGFLRSESMISIMHWRRVGGQFAFIWPSPGESDEASDPSEESADDEHPASQQSR</sequence>
<dbReference type="EMBL" id="JAAEDL010000008">
    <property type="protein sequence ID" value="MBR0680961.1"/>
    <property type="molecule type" value="Genomic_DNA"/>
</dbReference>
<organism evidence="6 7">
    <name type="scientific">Neoroseomonas eburnea</name>
    <dbReference type="NCBI Taxonomy" id="1346889"/>
    <lineage>
        <taxon>Bacteria</taxon>
        <taxon>Pseudomonadati</taxon>
        <taxon>Pseudomonadota</taxon>
        <taxon>Alphaproteobacteria</taxon>
        <taxon>Acetobacterales</taxon>
        <taxon>Acetobacteraceae</taxon>
        <taxon>Neoroseomonas</taxon>
    </lineage>
</organism>
<dbReference type="Gene3D" id="1.10.10.10">
    <property type="entry name" value="Winged helix-like DNA-binding domain superfamily/Winged helix DNA-binding domain"/>
    <property type="match status" value="1"/>
</dbReference>
<dbReference type="Pfam" id="PF13412">
    <property type="entry name" value="HTH_24"/>
    <property type="match status" value="1"/>
</dbReference>
<evidence type="ECO:0000256" key="3">
    <source>
        <dbReference type="ARBA" id="ARBA00023163"/>
    </source>
</evidence>
<dbReference type="CDD" id="cd00090">
    <property type="entry name" value="HTH_ARSR"/>
    <property type="match status" value="1"/>
</dbReference>
<dbReference type="Pfam" id="PF01037">
    <property type="entry name" value="AsnC_trans_reg"/>
    <property type="match status" value="1"/>
</dbReference>
<accession>A0A9X9XB75</accession>
<evidence type="ECO:0000256" key="1">
    <source>
        <dbReference type="ARBA" id="ARBA00023015"/>
    </source>
</evidence>
<keyword evidence="1" id="KW-0805">Transcription regulation</keyword>
<evidence type="ECO:0000256" key="2">
    <source>
        <dbReference type="ARBA" id="ARBA00023125"/>
    </source>
</evidence>
<keyword evidence="7" id="KW-1185">Reference proteome</keyword>
<keyword evidence="3" id="KW-0804">Transcription</keyword>
<evidence type="ECO:0000259" key="5">
    <source>
        <dbReference type="PROSITE" id="PS50956"/>
    </source>
</evidence>
<name>A0A9X9XB75_9PROT</name>
<feature type="compositionally biased region" description="Acidic residues" evidence="4">
    <location>
        <begin position="168"/>
        <end position="181"/>
    </location>
</feature>
<feature type="domain" description="HTH asnC-type" evidence="5">
    <location>
        <begin position="13"/>
        <end position="74"/>
    </location>
</feature>
<dbReference type="PANTHER" id="PTHR30154:SF34">
    <property type="entry name" value="TRANSCRIPTIONAL REGULATOR AZLB"/>
    <property type="match status" value="1"/>
</dbReference>
<dbReference type="PRINTS" id="PR00033">
    <property type="entry name" value="HTHASNC"/>
</dbReference>
<evidence type="ECO:0000256" key="4">
    <source>
        <dbReference type="SAM" id="MobiDB-lite"/>
    </source>
</evidence>
<reference evidence="6" key="1">
    <citation type="submission" date="2020-01" db="EMBL/GenBank/DDBJ databases">
        <authorList>
            <person name="Rat A."/>
        </authorList>
    </citation>
    <scope>NUCLEOTIDE SEQUENCE</scope>
    <source>
        <strain evidence="6">LMG 31228</strain>
    </source>
</reference>
<dbReference type="SUPFAM" id="SSF54909">
    <property type="entry name" value="Dimeric alpha+beta barrel"/>
    <property type="match status" value="1"/>
</dbReference>
<keyword evidence="2" id="KW-0238">DNA-binding</keyword>
<dbReference type="PROSITE" id="PS50956">
    <property type="entry name" value="HTH_ASNC_2"/>
    <property type="match status" value="1"/>
</dbReference>
<protein>
    <submittedName>
        <fullName evidence="6">Lrp/AsnC family transcriptional regulator</fullName>
    </submittedName>
</protein>
<reference evidence="6" key="2">
    <citation type="journal article" date="2021" name="Syst. Appl. Microbiol.">
        <title>Roseomonas hellenica sp. nov., isolated from roots of wild-growing Alkanna tinctoria.</title>
        <authorList>
            <person name="Rat A."/>
            <person name="Naranjo H.D."/>
            <person name="Lebbe L."/>
            <person name="Cnockaert M."/>
            <person name="Krigas N."/>
            <person name="Grigoriadou K."/>
            <person name="Maloupa E."/>
            <person name="Willems A."/>
        </authorList>
    </citation>
    <scope>NUCLEOTIDE SEQUENCE</scope>
    <source>
        <strain evidence="6">LMG 31228</strain>
    </source>
</reference>
<dbReference type="InterPro" id="IPR011991">
    <property type="entry name" value="ArsR-like_HTH"/>
</dbReference>
<dbReference type="InterPro" id="IPR000485">
    <property type="entry name" value="AsnC-type_HTH_dom"/>
</dbReference>